<evidence type="ECO:0000256" key="7">
    <source>
        <dbReference type="SAM" id="Phobius"/>
    </source>
</evidence>
<comment type="caution">
    <text evidence="8">The sequence shown here is derived from an EMBL/GenBank/DDBJ whole genome shotgun (WGS) entry which is preliminary data.</text>
</comment>
<dbReference type="RefSeq" id="WP_256135070.1">
    <property type="nucleotide sequence ID" value="NZ_JANGAB010000001.1"/>
</dbReference>
<keyword evidence="5 7" id="KW-1133">Transmembrane helix</keyword>
<dbReference type="NCBIfam" id="TIGR00797">
    <property type="entry name" value="matE"/>
    <property type="match status" value="1"/>
</dbReference>
<evidence type="ECO:0000256" key="2">
    <source>
        <dbReference type="ARBA" id="ARBA00022448"/>
    </source>
</evidence>
<evidence type="ECO:0000256" key="1">
    <source>
        <dbReference type="ARBA" id="ARBA00004651"/>
    </source>
</evidence>
<accession>A0AAW5KDL2</accession>
<protein>
    <submittedName>
        <fullName evidence="8">MATE family efflux transporter</fullName>
    </submittedName>
</protein>
<dbReference type="CDD" id="cd13138">
    <property type="entry name" value="MATE_yoeA_like"/>
    <property type="match status" value="1"/>
</dbReference>
<dbReference type="PANTHER" id="PTHR43549">
    <property type="entry name" value="MULTIDRUG RESISTANCE PROTEIN YPNP-RELATED"/>
    <property type="match status" value="1"/>
</dbReference>
<feature type="transmembrane region" description="Helical" evidence="7">
    <location>
        <begin position="61"/>
        <end position="81"/>
    </location>
</feature>
<dbReference type="AlphaFoldDB" id="A0AAW5KDL2"/>
<dbReference type="Proteomes" id="UP001205063">
    <property type="component" value="Unassembled WGS sequence"/>
</dbReference>
<keyword evidence="6 7" id="KW-0472">Membrane</keyword>
<comment type="subcellular location">
    <subcellularLocation>
        <location evidence="1">Cell membrane</location>
        <topology evidence="1">Multi-pass membrane protein</topology>
    </subcellularLocation>
</comment>
<feature type="transmembrane region" description="Helical" evidence="7">
    <location>
        <begin position="193"/>
        <end position="213"/>
    </location>
</feature>
<feature type="transmembrane region" description="Helical" evidence="7">
    <location>
        <begin position="278"/>
        <end position="301"/>
    </location>
</feature>
<evidence type="ECO:0000313" key="9">
    <source>
        <dbReference type="Proteomes" id="UP001205063"/>
    </source>
</evidence>
<dbReference type="GO" id="GO:0005886">
    <property type="term" value="C:plasma membrane"/>
    <property type="evidence" value="ECO:0007669"/>
    <property type="project" value="UniProtKB-SubCell"/>
</dbReference>
<dbReference type="InterPro" id="IPR052031">
    <property type="entry name" value="Membrane_Transporter-Flippase"/>
</dbReference>
<dbReference type="InterPro" id="IPR048279">
    <property type="entry name" value="MdtK-like"/>
</dbReference>
<name>A0AAW5KDL2_9FIRM</name>
<reference evidence="8" key="1">
    <citation type="submission" date="2022-06" db="EMBL/GenBank/DDBJ databases">
        <title>Isolation of gut microbiota from human fecal samples.</title>
        <authorList>
            <person name="Pamer E.G."/>
            <person name="Barat B."/>
            <person name="Waligurski E."/>
            <person name="Medina S."/>
            <person name="Paddock L."/>
            <person name="Mostad J."/>
        </authorList>
    </citation>
    <scope>NUCLEOTIDE SEQUENCE</scope>
    <source>
        <strain evidence="8">DFI.7.96</strain>
    </source>
</reference>
<feature type="transmembrane region" description="Helical" evidence="7">
    <location>
        <begin position="397"/>
        <end position="424"/>
    </location>
</feature>
<keyword evidence="3" id="KW-1003">Cell membrane</keyword>
<dbReference type="InterPro" id="IPR002528">
    <property type="entry name" value="MATE_fam"/>
</dbReference>
<gene>
    <name evidence="8" type="ORF">NE646_00135</name>
</gene>
<feature type="transmembrane region" description="Helical" evidence="7">
    <location>
        <begin position="167"/>
        <end position="187"/>
    </location>
</feature>
<dbReference type="PIRSF" id="PIRSF006603">
    <property type="entry name" value="DinF"/>
    <property type="match status" value="1"/>
</dbReference>
<feature type="transmembrane region" description="Helical" evidence="7">
    <location>
        <begin position="313"/>
        <end position="340"/>
    </location>
</feature>
<organism evidence="8 9">
    <name type="scientific">Bittarella massiliensis</name>
    <name type="common">ex Durand et al. 2017</name>
    <dbReference type="NCBI Taxonomy" id="1720313"/>
    <lineage>
        <taxon>Bacteria</taxon>
        <taxon>Bacillati</taxon>
        <taxon>Bacillota</taxon>
        <taxon>Clostridia</taxon>
        <taxon>Eubacteriales</taxon>
        <taxon>Oscillospiraceae</taxon>
        <taxon>Bittarella (ex Durand et al. 2017)</taxon>
    </lineage>
</organism>
<dbReference type="EMBL" id="JANGAB010000001">
    <property type="protein sequence ID" value="MCQ4948079.1"/>
    <property type="molecule type" value="Genomic_DNA"/>
</dbReference>
<evidence type="ECO:0000256" key="6">
    <source>
        <dbReference type="ARBA" id="ARBA00023136"/>
    </source>
</evidence>
<sequence length="448" mass="46547">MSTTIDFAGEKTLPALLKMSLPMMAATFLSMAYNLVDSLWIGNLLGEEAMAALTSSTPVILLLNAIAMGTAGGGSILLSQAVGAEDRAARERLLSTSFFVSLGLCLLLTAGSEALLPLLLRGLGTPADILPLARDYLAVYLLGYLSVFLYNYFAAVLRSYGNTAFQAIAMLLCTLLNAVLDPLFIHWLGFSGAAVATVTSQMTALAIMLVYLARKRLFSCHIRQFDRGLLLSLCRSALPSVVQQGVPAVSTAFLTGLVSGYGVSAIAGYGVACKLEVVLLYPAVSLNMALTAIVGQCVGAGRPDRARDYLRASLLFGSGLLAALTAAVLLLARPLAALFLSGEAAVSLAARYLLVVGVGYLGNGLANCFLGAINGAGRPGTGMLLTALYHLGARIPLAWLASALGFGLTGIWCAVLAGHLVAALSTQMAARRLLWGEGAPSLPAAAKK</sequence>
<dbReference type="GO" id="GO:0015297">
    <property type="term" value="F:antiporter activity"/>
    <property type="evidence" value="ECO:0007669"/>
    <property type="project" value="InterPro"/>
</dbReference>
<evidence type="ECO:0000256" key="3">
    <source>
        <dbReference type="ARBA" id="ARBA00022475"/>
    </source>
</evidence>
<feature type="transmembrane region" description="Helical" evidence="7">
    <location>
        <begin position="248"/>
        <end position="271"/>
    </location>
</feature>
<feature type="transmembrane region" description="Helical" evidence="7">
    <location>
        <begin position="136"/>
        <end position="155"/>
    </location>
</feature>
<proteinExistence type="predicted"/>
<feature type="transmembrane region" description="Helical" evidence="7">
    <location>
        <begin position="352"/>
        <end position="377"/>
    </location>
</feature>
<feature type="transmembrane region" description="Helical" evidence="7">
    <location>
        <begin position="93"/>
        <end position="116"/>
    </location>
</feature>
<dbReference type="Pfam" id="PF01554">
    <property type="entry name" value="MatE"/>
    <property type="match status" value="2"/>
</dbReference>
<dbReference type="GO" id="GO:0042910">
    <property type="term" value="F:xenobiotic transmembrane transporter activity"/>
    <property type="evidence" value="ECO:0007669"/>
    <property type="project" value="InterPro"/>
</dbReference>
<keyword evidence="4 7" id="KW-0812">Transmembrane</keyword>
<evidence type="ECO:0000256" key="5">
    <source>
        <dbReference type="ARBA" id="ARBA00022989"/>
    </source>
</evidence>
<evidence type="ECO:0000256" key="4">
    <source>
        <dbReference type="ARBA" id="ARBA00022692"/>
    </source>
</evidence>
<feature type="transmembrane region" description="Helical" evidence="7">
    <location>
        <begin position="21"/>
        <end position="41"/>
    </location>
</feature>
<evidence type="ECO:0000313" key="8">
    <source>
        <dbReference type="EMBL" id="MCQ4948079.1"/>
    </source>
</evidence>
<dbReference type="PANTHER" id="PTHR43549:SF3">
    <property type="entry name" value="MULTIDRUG RESISTANCE PROTEIN YPNP-RELATED"/>
    <property type="match status" value="1"/>
</dbReference>
<keyword evidence="2" id="KW-0813">Transport</keyword>